<sequence>MPRAMLDYTKTILQKVSFDVKLFTRELQKAISRLLPSEVDELRIWLQFYLVDKPELQSTLVLLKV</sequence>
<keyword evidence="2" id="KW-1185">Reference proteome</keyword>
<protein>
    <submittedName>
        <fullName evidence="1">Uncharacterized protein</fullName>
    </submittedName>
</protein>
<dbReference type="EMBL" id="CP002999">
    <property type="protein sequence ID" value="AEM69194.1"/>
    <property type="molecule type" value="Genomic_DNA"/>
</dbReference>
<organism evidence="1 2">
    <name type="scientific">Allomuricauda ruestringensis (strain DSM 13258 / CIP 107369 / LMG 19739 / B1)</name>
    <name type="common">Muricauda ruestringensis</name>
    <dbReference type="NCBI Taxonomy" id="886377"/>
    <lineage>
        <taxon>Bacteria</taxon>
        <taxon>Pseudomonadati</taxon>
        <taxon>Bacteroidota</taxon>
        <taxon>Flavobacteriia</taxon>
        <taxon>Flavobacteriales</taxon>
        <taxon>Flavobacteriaceae</taxon>
        <taxon>Flagellimonas</taxon>
    </lineage>
</organism>
<dbReference type="Proteomes" id="UP000008908">
    <property type="component" value="Chromosome"/>
</dbReference>
<evidence type="ECO:0000313" key="2">
    <source>
        <dbReference type="Proteomes" id="UP000008908"/>
    </source>
</evidence>
<reference evidence="2" key="1">
    <citation type="submission" date="2011-08" db="EMBL/GenBank/DDBJ databases">
        <title>The complete genome of Muricauda ruestringensis DSM 13258.</title>
        <authorList>
            <person name="Lucas S."/>
            <person name="Han J."/>
            <person name="Lapidus A."/>
            <person name="Bruce D."/>
            <person name="Goodwin L."/>
            <person name="Pitluck S."/>
            <person name="Peters L."/>
            <person name="Kyrpides N."/>
            <person name="Mavromatis K."/>
            <person name="Ivanova N."/>
            <person name="Ovchinnikova G."/>
            <person name="Teshima H."/>
            <person name="Detter J.C."/>
            <person name="Tapia R."/>
            <person name="Han C."/>
            <person name="Land M."/>
            <person name="Hauser L."/>
            <person name="Markowitz V."/>
            <person name="Cheng J.-F."/>
            <person name="Hugenholtz P."/>
            <person name="Woyke T."/>
            <person name="Wu D."/>
            <person name="Spring S."/>
            <person name="Schroeder M."/>
            <person name="Brambilla E."/>
            <person name="Klenk H.-P."/>
            <person name="Eisen J.A."/>
        </authorList>
    </citation>
    <scope>NUCLEOTIDE SEQUENCE [LARGE SCALE GENOMIC DNA]</scope>
    <source>
        <strain evidence="2">DSM 13258 / LMG 19739 / B1</strain>
    </source>
</reference>
<dbReference type="KEGG" id="mrs:Murru_0138"/>
<dbReference type="RefSeq" id="WP_014031478.1">
    <property type="nucleotide sequence ID" value="NC_015945.1"/>
</dbReference>
<gene>
    <name evidence="1" type="ordered locus">Murru_0138</name>
</gene>
<evidence type="ECO:0000313" key="1">
    <source>
        <dbReference type="EMBL" id="AEM69194.1"/>
    </source>
</evidence>
<dbReference type="STRING" id="886377.Murru_0138"/>
<dbReference type="HOGENOM" id="CLU_190600_0_0_10"/>
<reference evidence="1 2" key="2">
    <citation type="journal article" date="2012" name="Stand. Genomic Sci.">
        <title>Complete genome sequence of the facultatively anaerobic, appendaged bacterium Muricauda ruestringensis type strain (B1(T)).</title>
        <authorList>
            <person name="Huntemann M."/>
            <person name="Teshima H."/>
            <person name="Lapidus A."/>
            <person name="Nolan M."/>
            <person name="Lucas S."/>
            <person name="Hammon N."/>
            <person name="Deshpande S."/>
            <person name="Cheng J.F."/>
            <person name="Tapia R."/>
            <person name="Goodwin L.A."/>
            <person name="Pitluck S."/>
            <person name="Liolios K."/>
            <person name="Pagani I."/>
            <person name="Ivanova N."/>
            <person name="Mavromatis K."/>
            <person name="Mikhailova N."/>
            <person name="Pati A."/>
            <person name="Chen A."/>
            <person name="Palaniappan K."/>
            <person name="Land M."/>
            <person name="Hauser L."/>
            <person name="Pan C."/>
            <person name="Brambilla E.M."/>
            <person name="Rohde M."/>
            <person name="Spring S."/>
            <person name="Goker M."/>
            <person name="Detter J.C."/>
            <person name="Bristow J."/>
            <person name="Eisen J.A."/>
            <person name="Markowitz V."/>
            <person name="Hugenholtz P."/>
            <person name="Kyrpides N.C."/>
            <person name="Klenk H.P."/>
            <person name="Woyke T."/>
        </authorList>
    </citation>
    <scope>NUCLEOTIDE SEQUENCE [LARGE SCALE GENOMIC DNA]</scope>
    <source>
        <strain evidence="2">DSM 13258 / LMG 19739 / B1</strain>
    </source>
</reference>
<dbReference type="OrthoDB" id="840060at2"/>
<dbReference type="AlphaFoldDB" id="G2PSD5"/>
<dbReference type="eggNOG" id="ENOG503301Z">
    <property type="taxonomic scope" value="Bacteria"/>
</dbReference>
<proteinExistence type="predicted"/>
<name>G2PSD5_ALLRU</name>
<accession>G2PSD5</accession>